<dbReference type="EMBL" id="LUHQ01000003">
    <property type="protein sequence ID" value="OAP02012.1"/>
    <property type="molecule type" value="Genomic_DNA"/>
</dbReference>
<feature type="compositionally biased region" description="Basic and acidic residues" evidence="1">
    <location>
        <begin position="8"/>
        <end position="17"/>
    </location>
</feature>
<dbReference type="Proteomes" id="UP000078284">
    <property type="component" value="Chromosome 3"/>
</dbReference>
<dbReference type="AlphaFoldDB" id="A0A178VAN2"/>
<feature type="compositionally biased region" description="Basic and acidic residues" evidence="1">
    <location>
        <begin position="67"/>
        <end position="81"/>
    </location>
</feature>
<accession>A0A178VAN2</accession>
<evidence type="ECO:0000313" key="2">
    <source>
        <dbReference type="EMBL" id="OAP02012.1"/>
    </source>
</evidence>
<evidence type="ECO:0000256" key="1">
    <source>
        <dbReference type="SAM" id="MobiDB-lite"/>
    </source>
</evidence>
<sequence length="153" mass="17173">MGCGVSRPETDEGRQEGSRLGSIGKDSETADSFISDKEILEISTDSKSSKTNGENTTSSKDEENEWKDDGQEKGDELKHSPESPSFRIYCVFPRNPNDDIVDDLQRNKNISDENKEQKVKRQEAVGLKIRRRFNNVKKLLSPPTVPSSTANRI</sequence>
<feature type="region of interest" description="Disordered" evidence="1">
    <location>
        <begin position="1"/>
        <end position="87"/>
    </location>
</feature>
<reference evidence="3" key="1">
    <citation type="journal article" date="2016" name="Proc. Natl. Acad. Sci. U.S.A.">
        <title>Chromosome-level assembly of Arabidopsis thaliana Ler reveals the extent of translocation and inversion polymorphisms.</title>
        <authorList>
            <person name="Zapata L."/>
            <person name="Ding J."/>
            <person name="Willing E.M."/>
            <person name="Hartwig B."/>
            <person name="Bezdan D."/>
            <person name="Jiao W.B."/>
            <person name="Patel V."/>
            <person name="Velikkakam James G."/>
            <person name="Koornneef M."/>
            <person name="Ossowski S."/>
            <person name="Schneeberger K."/>
        </authorList>
    </citation>
    <scope>NUCLEOTIDE SEQUENCE [LARGE SCALE GENOMIC DNA]</scope>
    <source>
        <strain evidence="3">cv. Landsberg erecta</strain>
    </source>
</reference>
<name>A0A178VAN2_ARATH</name>
<feature type="compositionally biased region" description="Polar residues" evidence="1">
    <location>
        <begin position="43"/>
        <end position="58"/>
    </location>
</feature>
<dbReference type="ExpressionAtlas" id="A0A178VAN2">
    <property type="expression patterns" value="baseline and differential"/>
</dbReference>
<evidence type="ECO:0000313" key="3">
    <source>
        <dbReference type="Proteomes" id="UP000078284"/>
    </source>
</evidence>
<organism evidence="2 3">
    <name type="scientific">Arabidopsis thaliana</name>
    <name type="common">Mouse-ear cress</name>
    <dbReference type="NCBI Taxonomy" id="3702"/>
    <lineage>
        <taxon>Eukaryota</taxon>
        <taxon>Viridiplantae</taxon>
        <taxon>Streptophyta</taxon>
        <taxon>Embryophyta</taxon>
        <taxon>Tracheophyta</taxon>
        <taxon>Spermatophyta</taxon>
        <taxon>Magnoliopsida</taxon>
        <taxon>eudicotyledons</taxon>
        <taxon>Gunneridae</taxon>
        <taxon>Pentapetalae</taxon>
        <taxon>rosids</taxon>
        <taxon>malvids</taxon>
        <taxon>Brassicales</taxon>
        <taxon>Brassicaceae</taxon>
        <taxon>Camelineae</taxon>
        <taxon>Arabidopsis</taxon>
    </lineage>
</organism>
<proteinExistence type="predicted"/>
<comment type="caution">
    <text evidence="2">The sequence shown here is derived from an EMBL/GenBank/DDBJ whole genome shotgun (WGS) entry which is preliminary data.</text>
</comment>
<gene>
    <name evidence="2" type="ordered locus">AXX17_At3g29320</name>
</gene>
<protein>
    <submittedName>
        <fullName evidence="2">Uncharacterized protein</fullName>
    </submittedName>
</protein>